<comment type="caution">
    <text evidence="2">The sequence shown here is derived from an EMBL/GenBank/DDBJ whole genome shotgun (WGS) entry which is preliminary data.</text>
</comment>
<dbReference type="InterPro" id="IPR029063">
    <property type="entry name" value="SAM-dependent_MTases_sf"/>
</dbReference>
<dbReference type="RefSeq" id="WP_135759882.1">
    <property type="nucleotide sequence ID" value="NZ_RQHW01000028.1"/>
</dbReference>
<dbReference type="Pfam" id="PF08241">
    <property type="entry name" value="Methyltransf_11"/>
    <property type="match status" value="1"/>
</dbReference>
<accession>A0A4V3JY51</accession>
<dbReference type="EMBL" id="RQHW01000028">
    <property type="protein sequence ID" value="TGN19566.1"/>
    <property type="molecule type" value="Genomic_DNA"/>
</dbReference>
<keyword evidence="2" id="KW-0808">Transferase</keyword>
<evidence type="ECO:0000313" key="3">
    <source>
        <dbReference type="Proteomes" id="UP000298058"/>
    </source>
</evidence>
<dbReference type="Proteomes" id="UP000298058">
    <property type="component" value="Unassembled WGS sequence"/>
</dbReference>
<dbReference type="GO" id="GO:0008757">
    <property type="term" value="F:S-adenosylmethionine-dependent methyltransferase activity"/>
    <property type="evidence" value="ECO:0007669"/>
    <property type="project" value="InterPro"/>
</dbReference>
<evidence type="ECO:0000313" key="2">
    <source>
        <dbReference type="EMBL" id="TGN19566.1"/>
    </source>
</evidence>
<keyword evidence="2" id="KW-0489">Methyltransferase</keyword>
<gene>
    <name evidence="2" type="ORF">EHS15_07195</name>
</gene>
<dbReference type="Gene3D" id="3.40.50.150">
    <property type="entry name" value="Vaccinia Virus protein VP39"/>
    <property type="match status" value="1"/>
</dbReference>
<dbReference type="SMART" id="SM00418">
    <property type="entry name" value="HTH_ARSR"/>
    <property type="match status" value="1"/>
</dbReference>
<dbReference type="NCBIfam" id="NF033788">
    <property type="entry name" value="HTH_metalloreg"/>
    <property type="match status" value="1"/>
</dbReference>
<dbReference type="Gene3D" id="1.10.10.10">
    <property type="entry name" value="Winged helix-like DNA-binding domain superfamily/Winged helix DNA-binding domain"/>
    <property type="match status" value="1"/>
</dbReference>
<dbReference type="Pfam" id="PF01022">
    <property type="entry name" value="HTH_5"/>
    <property type="match status" value="1"/>
</dbReference>
<dbReference type="InterPro" id="IPR013216">
    <property type="entry name" value="Methyltransf_11"/>
</dbReference>
<dbReference type="GO" id="GO:0003700">
    <property type="term" value="F:DNA-binding transcription factor activity"/>
    <property type="evidence" value="ECO:0007669"/>
    <property type="project" value="InterPro"/>
</dbReference>
<dbReference type="SUPFAM" id="SSF46785">
    <property type="entry name" value="Winged helix' DNA-binding domain"/>
    <property type="match status" value="1"/>
</dbReference>
<sequence>MNLSTLRPPHFADSRQVLTALKAVSDETRVRILHILSFGAFSVNEVVDILEMGQSRISRHLKILTDAGLISSRREGSLVYSYLPQSVSFSDESQNLAFPSELTSLILSYKEELPEREKDQKMVSYILENRERKSKGFFDRVAENWESLQEEILNPKLYRSWILDQLPSNSQQIMDLGCGPGGLIPYILPKAKRVIGVDSSTNMIDTALAVYGNNPSVQLIQAQLESLPIENEACEAVVGSMVMHHISHPPAVLEEIHRVLKPNGVFCFVDLLKHNHEMMRDNFADLWLGFDPDLLESWMTNSGFVIESQSEIQTESVFKILTIKARKKGGLNVHSN</sequence>
<dbReference type="InterPro" id="IPR001845">
    <property type="entry name" value="HTH_ArsR_DNA-bd_dom"/>
</dbReference>
<dbReference type="OrthoDB" id="9772751at2"/>
<proteinExistence type="predicted"/>
<dbReference type="SUPFAM" id="SSF53335">
    <property type="entry name" value="S-adenosyl-L-methionine-dependent methyltransferases"/>
    <property type="match status" value="1"/>
</dbReference>
<feature type="domain" description="HTH arsR-type" evidence="1">
    <location>
        <begin position="9"/>
        <end position="103"/>
    </location>
</feature>
<organism evidence="2 3">
    <name type="scientific">Leptospira idonii</name>
    <dbReference type="NCBI Taxonomy" id="1193500"/>
    <lineage>
        <taxon>Bacteria</taxon>
        <taxon>Pseudomonadati</taxon>
        <taxon>Spirochaetota</taxon>
        <taxon>Spirochaetia</taxon>
        <taxon>Leptospirales</taxon>
        <taxon>Leptospiraceae</taxon>
        <taxon>Leptospira</taxon>
    </lineage>
</organism>
<dbReference type="PROSITE" id="PS50987">
    <property type="entry name" value="HTH_ARSR_2"/>
    <property type="match status" value="1"/>
</dbReference>
<dbReference type="InterPro" id="IPR011991">
    <property type="entry name" value="ArsR-like_HTH"/>
</dbReference>
<dbReference type="InterPro" id="IPR036388">
    <property type="entry name" value="WH-like_DNA-bd_sf"/>
</dbReference>
<dbReference type="AlphaFoldDB" id="A0A4V3JY51"/>
<keyword evidence="3" id="KW-1185">Reference proteome</keyword>
<dbReference type="PRINTS" id="PR00778">
    <property type="entry name" value="HTHARSR"/>
</dbReference>
<dbReference type="PANTHER" id="PTHR43861">
    <property type="entry name" value="TRANS-ACONITATE 2-METHYLTRANSFERASE-RELATED"/>
    <property type="match status" value="1"/>
</dbReference>
<dbReference type="CDD" id="cd02440">
    <property type="entry name" value="AdoMet_MTases"/>
    <property type="match status" value="1"/>
</dbReference>
<dbReference type="InterPro" id="IPR036390">
    <property type="entry name" value="WH_DNA-bd_sf"/>
</dbReference>
<name>A0A4V3JY51_9LEPT</name>
<dbReference type="GO" id="GO:0032259">
    <property type="term" value="P:methylation"/>
    <property type="evidence" value="ECO:0007669"/>
    <property type="project" value="UniProtKB-KW"/>
</dbReference>
<evidence type="ECO:0000259" key="1">
    <source>
        <dbReference type="PROSITE" id="PS50987"/>
    </source>
</evidence>
<protein>
    <submittedName>
        <fullName evidence="2">Methyltransferase domain-containing protein</fullName>
    </submittedName>
</protein>
<dbReference type="CDD" id="cd00090">
    <property type="entry name" value="HTH_ARSR"/>
    <property type="match status" value="1"/>
</dbReference>
<reference evidence="2" key="1">
    <citation type="journal article" date="2019" name="PLoS Negl. Trop. Dis.">
        <title>Revisiting the worldwide diversity of Leptospira species in the environment.</title>
        <authorList>
            <person name="Vincent A.T."/>
            <person name="Schiettekatte O."/>
            <person name="Bourhy P."/>
            <person name="Veyrier F.J."/>
            <person name="Picardeau M."/>
        </authorList>
    </citation>
    <scope>NUCLEOTIDE SEQUENCE [LARGE SCALE GENOMIC DNA]</scope>
    <source>
        <strain evidence="2">201300427</strain>
    </source>
</reference>